<dbReference type="InterPro" id="IPR027417">
    <property type="entry name" value="P-loop_NTPase"/>
</dbReference>
<dbReference type="GO" id="GO:0016887">
    <property type="term" value="F:ATP hydrolysis activity"/>
    <property type="evidence" value="ECO:0007669"/>
    <property type="project" value="InterPro"/>
</dbReference>
<dbReference type="EC" id="3.6.3.25" evidence="4"/>
<dbReference type="PANTHER" id="PTHR43158">
    <property type="entry name" value="SKFA PEPTIDE EXPORT ATP-BINDING PROTEIN SKFE"/>
    <property type="match status" value="1"/>
</dbReference>
<dbReference type="RefSeq" id="WP_112377060.1">
    <property type="nucleotide sequence ID" value="NZ_CP030104.1"/>
</dbReference>
<dbReference type="GO" id="GO:0005524">
    <property type="term" value="F:ATP binding"/>
    <property type="evidence" value="ECO:0007669"/>
    <property type="project" value="UniProtKB-KW"/>
</dbReference>
<dbReference type="Proteomes" id="UP000248536">
    <property type="component" value="Chromosome"/>
</dbReference>
<dbReference type="PANTHER" id="PTHR43158:SF1">
    <property type="entry name" value="ABC TRANSPORTER, ATP-BINDING PROTEIN"/>
    <property type="match status" value="1"/>
</dbReference>
<dbReference type="AlphaFoldDB" id="A0A2Z4LP06"/>
<sequence>MILEIDNIELNFGPRKILFGIYLKAKEGEVTGILGRNGCGKTSLLKIIFGSLKPKYKSIRIDGKNRKDRLFLSNSIAYLPQHQLLPNNIKIEKIFSLFNVDWNRFTEIFKSFKVYEKYKVFELSSGEIRILETYLILNRDFKIILLDEPFSFIAPIYVDIFKDMILSKKKNRITIITDHFYNDVMNIANTLYLLKNGHSKLINNIDDLVNDGYLSSSSQQK</sequence>
<evidence type="ECO:0000256" key="2">
    <source>
        <dbReference type="ARBA" id="ARBA00022840"/>
    </source>
</evidence>
<feature type="domain" description="ABC transporter" evidence="3">
    <location>
        <begin position="3"/>
        <end position="221"/>
    </location>
</feature>
<evidence type="ECO:0000313" key="5">
    <source>
        <dbReference type="Proteomes" id="UP000248536"/>
    </source>
</evidence>
<dbReference type="SUPFAM" id="SSF52540">
    <property type="entry name" value="P-loop containing nucleoside triphosphate hydrolases"/>
    <property type="match status" value="1"/>
</dbReference>
<dbReference type="PROSITE" id="PS50893">
    <property type="entry name" value="ABC_TRANSPORTER_2"/>
    <property type="match status" value="1"/>
</dbReference>
<keyword evidence="2" id="KW-0067">ATP-binding</keyword>
<dbReference type="InterPro" id="IPR003439">
    <property type="entry name" value="ABC_transporter-like_ATP-bd"/>
</dbReference>
<dbReference type="SMART" id="SM00382">
    <property type="entry name" value="AAA"/>
    <property type="match status" value="1"/>
</dbReference>
<evidence type="ECO:0000313" key="4">
    <source>
        <dbReference type="EMBL" id="AWX43490.1"/>
    </source>
</evidence>
<accession>A0A2Z4LP06</accession>
<proteinExistence type="predicted"/>
<keyword evidence="5" id="KW-1185">Reference proteome</keyword>
<gene>
    <name evidence="4" type="primary">cysA</name>
    <name evidence="4" type="ORF">HME9304_00478</name>
</gene>
<dbReference type="InterPro" id="IPR003593">
    <property type="entry name" value="AAA+_ATPase"/>
</dbReference>
<dbReference type="Pfam" id="PF00005">
    <property type="entry name" value="ABC_tran"/>
    <property type="match status" value="1"/>
</dbReference>
<evidence type="ECO:0000256" key="1">
    <source>
        <dbReference type="ARBA" id="ARBA00022741"/>
    </source>
</evidence>
<name>A0A2Z4LP06_9FLAO</name>
<dbReference type="Gene3D" id="3.40.50.300">
    <property type="entry name" value="P-loop containing nucleotide triphosphate hydrolases"/>
    <property type="match status" value="1"/>
</dbReference>
<keyword evidence="1" id="KW-0547">Nucleotide-binding</keyword>
<evidence type="ECO:0000259" key="3">
    <source>
        <dbReference type="PROSITE" id="PS50893"/>
    </source>
</evidence>
<reference evidence="4 5" key="1">
    <citation type="submission" date="2018-06" db="EMBL/GenBank/DDBJ databases">
        <title>Spongiibacterium sp. HME9304 Genome sequencing and assembly.</title>
        <authorList>
            <person name="Kang H."/>
            <person name="Kim H."/>
            <person name="Joh K."/>
        </authorList>
    </citation>
    <scope>NUCLEOTIDE SEQUENCE [LARGE SCALE GENOMIC DNA]</scope>
    <source>
        <strain evidence="4 5">HME9304</strain>
    </source>
</reference>
<dbReference type="KEGG" id="spon:HME9304_00478"/>
<keyword evidence="4" id="KW-0378">Hydrolase</keyword>
<protein>
    <submittedName>
        <fullName evidence="4">Sulfate-transporting ATPase</fullName>
        <ecNumber evidence="4">3.6.3.25</ecNumber>
    </submittedName>
</protein>
<organism evidence="4 5">
    <name type="scientific">Flagellimonas maritima</name>
    <dbReference type="NCBI Taxonomy" id="1383885"/>
    <lineage>
        <taxon>Bacteria</taxon>
        <taxon>Pseudomonadati</taxon>
        <taxon>Bacteroidota</taxon>
        <taxon>Flavobacteriia</taxon>
        <taxon>Flavobacteriales</taxon>
        <taxon>Flavobacteriaceae</taxon>
        <taxon>Flagellimonas</taxon>
    </lineage>
</organism>
<dbReference type="OrthoDB" id="9801987at2"/>
<dbReference type="EMBL" id="CP030104">
    <property type="protein sequence ID" value="AWX43490.1"/>
    <property type="molecule type" value="Genomic_DNA"/>
</dbReference>